<organism evidence="2 3">
    <name type="scientific">Pisum sativum</name>
    <name type="common">Garden pea</name>
    <name type="synonym">Lathyrus oleraceus</name>
    <dbReference type="NCBI Taxonomy" id="3888"/>
    <lineage>
        <taxon>Eukaryota</taxon>
        <taxon>Viridiplantae</taxon>
        <taxon>Streptophyta</taxon>
        <taxon>Embryophyta</taxon>
        <taxon>Tracheophyta</taxon>
        <taxon>Spermatophyta</taxon>
        <taxon>Magnoliopsida</taxon>
        <taxon>eudicotyledons</taxon>
        <taxon>Gunneridae</taxon>
        <taxon>Pentapetalae</taxon>
        <taxon>rosids</taxon>
        <taxon>fabids</taxon>
        <taxon>Fabales</taxon>
        <taxon>Fabaceae</taxon>
        <taxon>Papilionoideae</taxon>
        <taxon>50 kb inversion clade</taxon>
        <taxon>NPAAA clade</taxon>
        <taxon>Hologalegina</taxon>
        <taxon>IRL clade</taxon>
        <taxon>Fabeae</taxon>
        <taxon>Lathyrus</taxon>
    </lineage>
</organism>
<evidence type="ECO:0000313" key="2">
    <source>
        <dbReference type="EMBL" id="KAI5402223.1"/>
    </source>
</evidence>
<dbReference type="Proteomes" id="UP001058974">
    <property type="component" value="Chromosome 5"/>
</dbReference>
<dbReference type="AlphaFoldDB" id="A0A9D4WG97"/>
<dbReference type="InterPro" id="IPR002048">
    <property type="entry name" value="EF_hand_dom"/>
</dbReference>
<reference evidence="2 3" key="1">
    <citation type="journal article" date="2022" name="Nat. Genet.">
        <title>Improved pea reference genome and pan-genome highlight genomic features and evolutionary characteristics.</title>
        <authorList>
            <person name="Yang T."/>
            <person name="Liu R."/>
            <person name="Luo Y."/>
            <person name="Hu S."/>
            <person name="Wang D."/>
            <person name="Wang C."/>
            <person name="Pandey M.K."/>
            <person name="Ge S."/>
            <person name="Xu Q."/>
            <person name="Li N."/>
            <person name="Li G."/>
            <person name="Huang Y."/>
            <person name="Saxena R.K."/>
            <person name="Ji Y."/>
            <person name="Li M."/>
            <person name="Yan X."/>
            <person name="He Y."/>
            <person name="Liu Y."/>
            <person name="Wang X."/>
            <person name="Xiang C."/>
            <person name="Varshney R.K."/>
            <person name="Ding H."/>
            <person name="Gao S."/>
            <person name="Zong X."/>
        </authorList>
    </citation>
    <scope>NUCLEOTIDE SEQUENCE [LARGE SCALE GENOMIC DNA]</scope>
    <source>
        <strain evidence="2 3">cv. Zhongwan 6</strain>
    </source>
</reference>
<dbReference type="SUPFAM" id="SSF47473">
    <property type="entry name" value="EF-hand"/>
    <property type="match status" value="1"/>
</dbReference>
<comment type="caution">
    <text evidence="2">The sequence shown here is derived from an EMBL/GenBank/DDBJ whole genome shotgun (WGS) entry which is preliminary data.</text>
</comment>
<evidence type="ECO:0000313" key="3">
    <source>
        <dbReference type="Proteomes" id="UP001058974"/>
    </source>
</evidence>
<accession>A0A9D4WG97</accession>
<protein>
    <recommendedName>
        <fullName evidence="1">EF-hand domain-containing protein</fullName>
    </recommendedName>
</protein>
<evidence type="ECO:0000259" key="1">
    <source>
        <dbReference type="PROSITE" id="PS50222"/>
    </source>
</evidence>
<dbReference type="GO" id="GO:0005509">
    <property type="term" value="F:calcium ion binding"/>
    <property type="evidence" value="ECO:0007669"/>
    <property type="project" value="InterPro"/>
</dbReference>
<dbReference type="Gene3D" id="1.10.238.10">
    <property type="entry name" value="EF-hand"/>
    <property type="match status" value="1"/>
</dbReference>
<dbReference type="InterPro" id="IPR011992">
    <property type="entry name" value="EF-hand-dom_pair"/>
</dbReference>
<sequence length="149" mass="16009">MNETVVREWFDRVDSDKSGSITALQLKRALGKGNLEFSLSVVEQMIRGRGFLLPDDVFQQNRIGKPNAHGSPWLISAGEIGGDGNFESMVSACAGIYRSGNMSLSDRVSEEVTAVPQSVRVISGVGSSLGNLVDPVMWISFGTSTMALL</sequence>
<dbReference type="EMBL" id="JAMSHJ010000005">
    <property type="protein sequence ID" value="KAI5402223.1"/>
    <property type="molecule type" value="Genomic_DNA"/>
</dbReference>
<feature type="domain" description="EF-hand" evidence="1">
    <location>
        <begin position="1"/>
        <end position="36"/>
    </location>
</feature>
<name>A0A9D4WG97_PEA</name>
<dbReference type="Gramene" id="Psat05G0001200-T2">
    <property type="protein sequence ID" value="KAI5402223.1"/>
    <property type="gene ID" value="KIW84_050012"/>
</dbReference>
<keyword evidence="3" id="KW-1185">Reference proteome</keyword>
<proteinExistence type="predicted"/>
<gene>
    <name evidence="2" type="ORF">KIW84_050012</name>
</gene>
<dbReference type="PROSITE" id="PS50222">
    <property type="entry name" value="EF_HAND_2"/>
    <property type="match status" value="1"/>
</dbReference>